<dbReference type="AlphaFoldDB" id="A0A8H2PL15"/>
<evidence type="ECO:0000256" key="1">
    <source>
        <dbReference type="SAM" id="SignalP"/>
    </source>
</evidence>
<protein>
    <submittedName>
        <fullName evidence="2">DUF3833 domain-containing protein</fullName>
    </submittedName>
</protein>
<feature type="signal peptide" evidence="1">
    <location>
        <begin position="1"/>
        <end position="24"/>
    </location>
</feature>
<evidence type="ECO:0000313" key="2">
    <source>
        <dbReference type="EMBL" id="TMM43138.1"/>
    </source>
</evidence>
<sequence>MKNKLNKCLLMLITVGLISSCSTNLDDYQQTHKPFDIKNYFDGQVIAWGMVQDYSNKVSRRFCVEIEGTWQGDQGVLAEKFYFNDGEISYRNWQLSKQADGSYQGTAEDVVGIAIGKHQGFAFQFQYQLSLEVDDETYQVSMDDWMYQLDEYRVMNKTSMSKFGINVADITLFFDKQTPIQTCPSVDKNN</sequence>
<dbReference type="PROSITE" id="PS51257">
    <property type="entry name" value="PROKAR_LIPOPROTEIN"/>
    <property type="match status" value="1"/>
</dbReference>
<dbReference type="EMBL" id="SZVP01000015">
    <property type="protein sequence ID" value="TMM43138.1"/>
    <property type="molecule type" value="Genomic_DNA"/>
</dbReference>
<feature type="chain" id="PRO_5034258625" evidence="1">
    <location>
        <begin position="25"/>
        <end position="190"/>
    </location>
</feature>
<gene>
    <name evidence="2" type="ORF">FCS21_13490</name>
</gene>
<dbReference type="Pfam" id="PF12915">
    <property type="entry name" value="DUF3833"/>
    <property type="match status" value="1"/>
</dbReference>
<dbReference type="InterPro" id="IPR024409">
    <property type="entry name" value="DUF3833"/>
</dbReference>
<comment type="caution">
    <text evidence="2">The sequence shown here is derived from an EMBL/GenBank/DDBJ whole genome shotgun (WGS) entry which is preliminary data.</text>
</comment>
<name>A0A8H2PL15_9GAMM</name>
<dbReference type="Proteomes" id="UP000307702">
    <property type="component" value="Unassembled WGS sequence"/>
</dbReference>
<proteinExistence type="predicted"/>
<accession>A0A8H2PL15</accession>
<reference evidence="2 3" key="1">
    <citation type="submission" date="2019-05" db="EMBL/GenBank/DDBJ databases">
        <title>Colwellia ponticola sp. nov., isolated from seawater.</title>
        <authorList>
            <person name="Yoon J.-H."/>
        </authorList>
    </citation>
    <scope>NUCLEOTIDE SEQUENCE [LARGE SCALE GENOMIC DNA]</scope>
    <source>
        <strain evidence="2 3">OISW-25</strain>
    </source>
</reference>
<keyword evidence="3" id="KW-1185">Reference proteome</keyword>
<organism evidence="2 3">
    <name type="scientific">Colwellia ponticola</name>
    <dbReference type="NCBI Taxonomy" id="2304625"/>
    <lineage>
        <taxon>Bacteria</taxon>
        <taxon>Pseudomonadati</taxon>
        <taxon>Pseudomonadota</taxon>
        <taxon>Gammaproteobacteria</taxon>
        <taxon>Alteromonadales</taxon>
        <taxon>Colwelliaceae</taxon>
        <taxon>Colwellia</taxon>
    </lineage>
</organism>
<keyword evidence="1" id="KW-0732">Signal</keyword>
<evidence type="ECO:0000313" key="3">
    <source>
        <dbReference type="Proteomes" id="UP000307702"/>
    </source>
</evidence>
<dbReference type="RefSeq" id="WP_138624072.1">
    <property type="nucleotide sequence ID" value="NZ_SZVP01000015.1"/>
</dbReference>
<dbReference type="OrthoDB" id="5296954at2"/>